<evidence type="ECO:0000256" key="5">
    <source>
        <dbReference type="ARBA" id="ARBA00022741"/>
    </source>
</evidence>
<feature type="coiled-coil region" evidence="9">
    <location>
        <begin position="146"/>
        <end position="180"/>
    </location>
</feature>
<dbReference type="GO" id="GO:0016301">
    <property type="term" value="F:kinase activity"/>
    <property type="evidence" value="ECO:0007669"/>
    <property type="project" value="UniProtKB-KW"/>
</dbReference>
<dbReference type="Proteomes" id="UP001165384">
    <property type="component" value="Unassembled WGS sequence"/>
</dbReference>
<keyword evidence="9" id="KW-0175">Coiled coil</keyword>
<proteinExistence type="predicted"/>
<keyword evidence="3" id="KW-0597">Phosphoprotein</keyword>
<accession>A0ABS9K674</accession>
<dbReference type="RefSeq" id="WP_275712063.1">
    <property type="nucleotide sequence ID" value="NZ_JAKLTN010000004.1"/>
</dbReference>
<dbReference type="Gene3D" id="1.20.5.1930">
    <property type="match status" value="1"/>
</dbReference>
<evidence type="ECO:0000313" key="12">
    <source>
        <dbReference type="EMBL" id="MCG2578674.1"/>
    </source>
</evidence>
<evidence type="ECO:0000259" key="11">
    <source>
        <dbReference type="Pfam" id="PF08448"/>
    </source>
</evidence>
<evidence type="ECO:0000256" key="9">
    <source>
        <dbReference type="SAM" id="Coils"/>
    </source>
</evidence>
<dbReference type="InterPro" id="IPR011712">
    <property type="entry name" value="Sig_transdc_His_kin_sub3_dim/P"/>
</dbReference>
<dbReference type="PANTHER" id="PTHR24421:SF10">
    <property type="entry name" value="NITRATE_NITRITE SENSOR PROTEIN NARQ"/>
    <property type="match status" value="1"/>
</dbReference>
<feature type="domain" description="PAS fold-4" evidence="11">
    <location>
        <begin position="34"/>
        <end position="129"/>
    </location>
</feature>
<evidence type="ECO:0000256" key="8">
    <source>
        <dbReference type="ARBA" id="ARBA00023012"/>
    </source>
</evidence>
<dbReference type="CDD" id="cd16917">
    <property type="entry name" value="HATPase_UhpB-NarQ-NarX-like"/>
    <property type="match status" value="1"/>
</dbReference>
<name>A0ABS9K674_9RHOO</name>
<dbReference type="InterPro" id="IPR013656">
    <property type="entry name" value="PAS_4"/>
</dbReference>
<keyword evidence="6 12" id="KW-0418">Kinase</keyword>
<dbReference type="SUPFAM" id="SSF55874">
    <property type="entry name" value="ATPase domain of HSP90 chaperone/DNA topoisomerase II/histidine kinase"/>
    <property type="match status" value="1"/>
</dbReference>
<evidence type="ECO:0000256" key="2">
    <source>
        <dbReference type="ARBA" id="ARBA00012438"/>
    </source>
</evidence>
<gene>
    <name evidence="12" type="ORF">LZ012_16875</name>
</gene>
<dbReference type="Pfam" id="PF07730">
    <property type="entry name" value="HisKA_3"/>
    <property type="match status" value="1"/>
</dbReference>
<reference evidence="12" key="1">
    <citation type="submission" date="2022-01" db="EMBL/GenBank/DDBJ databases">
        <authorList>
            <person name="Jo J.-H."/>
            <person name="Im W.-T."/>
        </authorList>
    </citation>
    <scope>NUCLEOTIDE SEQUENCE</scope>
    <source>
        <strain evidence="12">XY25</strain>
    </source>
</reference>
<dbReference type="EMBL" id="JAKLTN010000004">
    <property type="protein sequence ID" value="MCG2578674.1"/>
    <property type="molecule type" value="Genomic_DNA"/>
</dbReference>
<evidence type="ECO:0000313" key="13">
    <source>
        <dbReference type="Proteomes" id="UP001165384"/>
    </source>
</evidence>
<keyword evidence="8" id="KW-0902">Two-component regulatory system</keyword>
<evidence type="ECO:0000256" key="4">
    <source>
        <dbReference type="ARBA" id="ARBA00022679"/>
    </source>
</evidence>
<dbReference type="InterPro" id="IPR050482">
    <property type="entry name" value="Sensor_HK_TwoCompSys"/>
</dbReference>
<keyword evidence="13" id="KW-1185">Reference proteome</keyword>
<dbReference type="PANTHER" id="PTHR24421">
    <property type="entry name" value="NITRATE/NITRITE SENSOR PROTEIN NARX-RELATED"/>
    <property type="match status" value="1"/>
</dbReference>
<comment type="caution">
    <text evidence="12">The sequence shown here is derived from an EMBL/GenBank/DDBJ whole genome shotgun (WGS) entry which is preliminary data.</text>
</comment>
<evidence type="ECO:0000256" key="6">
    <source>
        <dbReference type="ARBA" id="ARBA00022777"/>
    </source>
</evidence>
<dbReference type="InterPro" id="IPR036890">
    <property type="entry name" value="HATPase_C_sf"/>
</dbReference>
<dbReference type="SUPFAM" id="SSF55785">
    <property type="entry name" value="PYP-like sensor domain (PAS domain)"/>
    <property type="match status" value="1"/>
</dbReference>
<dbReference type="Gene3D" id="3.30.450.20">
    <property type="entry name" value="PAS domain"/>
    <property type="match status" value="1"/>
</dbReference>
<comment type="catalytic activity">
    <reaction evidence="1">
        <text>ATP + protein L-histidine = ADP + protein N-phospho-L-histidine.</text>
        <dbReference type="EC" id="2.7.13.3"/>
    </reaction>
</comment>
<evidence type="ECO:0000256" key="1">
    <source>
        <dbReference type="ARBA" id="ARBA00000085"/>
    </source>
</evidence>
<dbReference type="Gene3D" id="3.30.565.10">
    <property type="entry name" value="Histidine kinase-like ATPase, C-terminal domain"/>
    <property type="match status" value="1"/>
</dbReference>
<dbReference type="EC" id="2.7.13.3" evidence="2"/>
<feature type="domain" description="Signal transduction histidine kinase subgroup 3 dimerisation and phosphoacceptor" evidence="10">
    <location>
        <begin position="191"/>
        <end position="257"/>
    </location>
</feature>
<evidence type="ECO:0000259" key="10">
    <source>
        <dbReference type="Pfam" id="PF07730"/>
    </source>
</evidence>
<evidence type="ECO:0000256" key="7">
    <source>
        <dbReference type="ARBA" id="ARBA00022840"/>
    </source>
</evidence>
<keyword evidence="5" id="KW-0547">Nucleotide-binding</keyword>
<dbReference type="InterPro" id="IPR035965">
    <property type="entry name" value="PAS-like_dom_sf"/>
</dbReference>
<organism evidence="12 13">
    <name type="scientific">Dechloromonas hankyongensis</name>
    <dbReference type="NCBI Taxonomy" id="2908002"/>
    <lineage>
        <taxon>Bacteria</taxon>
        <taxon>Pseudomonadati</taxon>
        <taxon>Pseudomonadota</taxon>
        <taxon>Betaproteobacteria</taxon>
        <taxon>Rhodocyclales</taxon>
        <taxon>Azonexaceae</taxon>
        <taxon>Dechloromonas</taxon>
    </lineage>
</organism>
<keyword evidence="7" id="KW-0067">ATP-binding</keyword>
<keyword evidence="4" id="KW-0808">Transferase</keyword>
<sequence length="393" mass="43987">MNQLADVIDDRVRNGENDTGVVEQAKQEWESAVDLLPQVICLLDSSGRILRINRTAEAWNLGKAQAARGMNLHQLLHPTCSDDDCTLRAFWLQARTHLQSGGQLAYRAEDPALRRHIEIVARSYRQPIGRWRLRRRVFAVVQIGDVSGAKRRENRLREQCAELRRQVELGQAQLRQARELTAQLLDAQEQERKRIAAGFHDGIGQTLSIIRLNLDDACRDLVEASATRNLLEQLSGKMKGAIDEVRQITMDLRPSTLDDLGILATLNWFAREFRATYRHITVDLEIGAGEADIPERLKAVIYRIVQDALHNIARHGCRAAVCVRLGLFGRTLELAIEDSGPAGGAGQAPANAETGQDLGLISIRDRAHFSGGDYRVMSWAGHGTLIRVRWPLD</sequence>
<evidence type="ECO:0000256" key="3">
    <source>
        <dbReference type="ARBA" id="ARBA00022553"/>
    </source>
</evidence>
<dbReference type="Pfam" id="PF08448">
    <property type="entry name" value="PAS_4"/>
    <property type="match status" value="1"/>
</dbReference>
<protein>
    <recommendedName>
        <fullName evidence="2">histidine kinase</fullName>
        <ecNumber evidence="2">2.7.13.3</ecNumber>
    </recommendedName>
</protein>